<feature type="region of interest" description="Disordered" evidence="2">
    <location>
        <begin position="1"/>
        <end position="106"/>
    </location>
</feature>
<keyword evidence="4" id="KW-1185">Reference proteome</keyword>
<evidence type="ECO:0000313" key="4">
    <source>
        <dbReference type="Proteomes" id="UP000799753"/>
    </source>
</evidence>
<feature type="compositionally biased region" description="Polar residues" evidence="2">
    <location>
        <begin position="93"/>
        <end position="106"/>
    </location>
</feature>
<evidence type="ECO:0000256" key="2">
    <source>
        <dbReference type="SAM" id="MobiDB-lite"/>
    </source>
</evidence>
<protein>
    <submittedName>
        <fullName evidence="3">Uncharacterized protein</fullName>
    </submittedName>
</protein>
<dbReference type="Proteomes" id="UP000799753">
    <property type="component" value="Unassembled WGS sequence"/>
</dbReference>
<evidence type="ECO:0000256" key="1">
    <source>
        <dbReference type="SAM" id="Coils"/>
    </source>
</evidence>
<feature type="compositionally biased region" description="Low complexity" evidence="2">
    <location>
        <begin position="68"/>
        <end position="80"/>
    </location>
</feature>
<reference evidence="3" key="1">
    <citation type="journal article" date="2020" name="Stud. Mycol.">
        <title>101 Dothideomycetes genomes: a test case for predicting lifestyles and emergence of pathogens.</title>
        <authorList>
            <person name="Haridas S."/>
            <person name="Albert R."/>
            <person name="Binder M."/>
            <person name="Bloem J."/>
            <person name="Labutti K."/>
            <person name="Salamov A."/>
            <person name="Andreopoulos B."/>
            <person name="Baker S."/>
            <person name="Barry K."/>
            <person name="Bills G."/>
            <person name="Bluhm B."/>
            <person name="Cannon C."/>
            <person name="Castanera R."/>
            <person name="Culley D."/>
            <person name="Daum C."/>
            <person name="Ezra D."/>
            <person name="Gonzalez J."/>
            <person name="Henrissat B."/>
            <person name="Kuo A."/>
            <person name="Liang C."/>
            <person name="Lipzen A."/>
            <person name="Lutzoni F."/>
            <person name="Magnuson J."/>
            <person name="Mondo S."/>
            <person name="Nolan M."/>
            <person name="Ohm R."/>
            <person name="Pangilinan J."/>
            <person name="Park H.-J."/>
            <person name="Ramirez L."/>
            <person name="Alfaro M."/>
            <person name="Sun H."/>
            <person name="Tritt A."/>
            <person name="Yoshinaga Y."/>
            <person name="Zwiers L.-H."/>
            <person name="Turgeon B."/>
            <person name="Goodwin S."/>
            <person name="Spatafora J."/>
            <person name="Crous P."/>
            <person name="Grigoriev I."/>
        </authorList>
    </citation>
    <scope>NUCLEOTIDE SEQUENCE</scope>
    <source>
        <strain evidence="3">CBS 473.64</strain>
    </source>
</reference>
<dbReference type="EMBL" id="MU006777">
    <property type="protein sequence ID" value="KAF2645730.1"/>
    <property type="molecule type" value="Genomic_DNA"/>
</dbReference>
<dbReference type="AlphaFoldDB" id="A0A6A6SDV2"/>
<keyword evidence="1" id="KW-0175">Coiled coil</keyword>
<organism evidence="3 4">
    <name type="scientific">Massarina eburnea CBS 473.64</name>
    <dbReference type="NCBI Taxonomy" id="1395130"/>
    <lineage>
        <taxon>Eukaryota</taxon>
        <taxon>Fungi</taxon>
        <taxon>Dikarya</taxon>
        <taxon>Ascomycota</taxon>
        <taxon>Pezizomycotina</taxon>
        <taxon>Dothideomycetes</taxon>
        <taxon>Pleosporomycetidae</taxon>
        <taxon>Pleosporales</taxon>
        <taxon>Massarineae</taxon>
        <taxon>Massarinaceae</taxon>
        <taxon>Massarina</taxon>
    </lineage>
</organism>
<name>A0A6A6SDV2_9PLEO</name>
<feature type="compositionally biased region" description="Basic and acidic residues" evidence="2">
    <location>
        <begin position="1"/>
        <end position="31"/>
    </location>
</feature>
<feature type="coiled-coil region" evidence="1">
    <location>
        <begin position="159"/>
        <end position="186"/>
    </location>
</feature>
<proteinExistence type="predicted"/>
<dbReference type="OrthoDB" id="3796090at2759"/>
<gene>
    <name evidence="3" type="ORF">P280DRAFT_465508</name>
</gene>
<accession>A0A6A6SDV2</accession>
<sequence length="257" mass="28234">MSSRMLEKYNGKLERWTERKKERQERARERATGLVGGPVTTRTTAKSRDADRSLPASEQGEALGNIGTPPRSSSNSQPSTPSTPPPRPGRCVSNLTITPMRDTSPQIDDIATVSSPTHIKSANSLLSLFKTRTTRLQSQISAFEALSLKILSLLAGLPQNAASERRAELEKRAEGLEAILALVTEHCNEVVVLEYALRDMIDEQGKDSMEMTVEKVATEFGELNKGFGGRMREAMVKISVETTRKSLVEDPPVQQQG</sequence>
<evidence type="ECO:0000313" key="3">
    <source>
        <dbReference type="EMBL" id="KAF2645730.1"/>
    </source>
</evidence>